<evidence type="ECO:0000313" key="3">
    <source>
        <dbReference type="Proteomes" id="UP000287352"/>
    </source>
</evidence>
<reference evidence="3" key="1">
    <citation type="submission" date="2018-12" db="EMBL/GenBank/DDBJ databases">
        <title>Tengunoibacter tsumagoiensis gen. nov., sp. nov., Dictyobacter kobayashii sp. nov., D. alpinus sp. nov., and D. joshuensis sp. nov. and description of Dictyobacteraceae fam. nov. within the order Ktedonobacterales isolated from Tengu-no-mugimeshi.</title>
        <authorList>
            <person name="Wang C.M."/>
            <person name="Zheng Y."/>
            <person name="Sakai Y."/>
            <person name="Toyoda A."/>
            <person name="Minakuchi Y."/>
            <person name="Abe K."/>
            <person name="Yokota A."/>
            <person name="Yabe S."/>
        </authorList>
    </citation>
    <scope>NUCLEOTIDE SEQUENCE [LARGE SCALE GENOMIC DNA]</scope>
    <source>
        <strain evidence="3">Uno3</strain>
    </source>
</reference>
<evidence type="ECO:0000313" key="2">
    <source>
        <dbReference type="EMBL" id="GCE12032.1"/>
    </source>
</evidence>
<keyword evidence="3" id="KW-1185">Reference proteome</keyword>
<dbReference type="RefSeq" id="WP_126579696.1">
    <property type="nucleotide sequence ID" value="NZ_BIFR01000001.1"/>
</dbReference>
<dbReference type="GO" id="GO:0016779">
    <property type="term" value="F:nucleotidyltransferase activity"/>
    <property type="evidence" value="ECO:0007669"/>
    <property type="project" value="UniProtKB-KW"/>
</dbReference>
<dbReference type="SUPFAM" id="SSF53448">
    <property type="entry name" value="Nucleotide-diphospho-sugar transferases"/>
    <property type="match status" value="1"/>
</dbReference>
<comment type="caution">
    <text evidence="2">The sequence shown here is derived from an EMBL/GenBank/DDBJ whole genome shotgun (WGS) entry which is preliminary data.</text>
</comment>
<dbReference type="Pfam" id="PF12804">
    <property type="entry name" value="NTP_transf_3"/>
    <property type="match status" value="1"/>
</dbReference>
<dbReference type="AlphaFoldDB" id="A0A401ZYY4"/>
<dbReference type="EMBL" id="BIFR01000001">
    <property type="protein sequence ID" value="GCE12032.1"/>
    <property type="molecule type" value="Genomic_DNA"/>
</dbReference>
<dbReference type="InterPro" id="IPR025877">
    <property type="entry name" value="MobA-like_NTP_Trfase"/>
</dbReference>
<accession>A0A401ZYY4</accession>
<protein>
    <submittedName>
        <fullName evidence="2">Molybdenum cofactor cytidylyltransferase</fullName>
    </submittedName>
</protein>
<gene>
    <name evidence="2" type="ORF">KTT_18910</name>
</gene>
<keyword evidence="2" id="KW-0548">Nucleotidyltransferase</keyword>
<organism evidence="2 3">
    <name type="scientific">Tengunoibacter tsumagoiensis</name>
    <dbReference type="NCBI Taxonomy" id="2014871"/>
    <lineage>
        <taxon>Bacteria</taxon>
        <taxon>Bacillati</taxon>
        <taxon>Chloroflexota</taxon>
        <taxon>Ktedonobacteria</taxon>
        <taxon>Ktedonobacterales</taxon>
        <taxon>Dictyobacteraceae</taxon>
        <taxon>Tengunoibacter</taxon>
    </lineage>
</organism>
<dbReference type="OrthoDB" id="9797742at2"/>
<dbReference type="PANTHER" id="PTHR43777">
    <property type="entry name" value="MOLYBDENUM COFACTOR CYTIDYLYLTRANSFERASE"/>
    <property type="match status" value="1"/>
</dbReference>
<dbReference type="CDD" id="cd04182">
    <property type="entry name" value="GT_2_like_f"/>
    <property type="match status" value="1"/>
</dbReference>
<sequence>MTIAAIILAAGSSSRMGEGRHKLLLPLGERPILAHVLESTCVSQADPILVVLGHQAPQIRQSLTSLPDQRSIHYLENTAYQQGMSSSLRLGVQALSQLIQSGQKIDGCLVILGDQPLLTSTIIDTLIQYHNETKKAIIAPLYAGKRGHPVLFASRLFAELQQVSGDEGGRSIIARHQDELRTIEVGPGPANDDIDTWEAYQALLQRWQKPDAHDIGDRR</sequence>
<dbReference type="InterPro" id="IPR029044">
    <property type="entry name" value="Nucleotide-diphossugar_trans"/>
</dbReference>
<name>A0A401ZYY4_9CHLR</name>
<dbReference type="Gene3D" id="3.90.550.10">
    <property type="entry name" value="Spore Coat Polysaccharide Biosynthesis Protein SpsA, Chain A"/>
    <property type="match status" value="1"/>
</dbReference>
<evidence type="ECO:0000259" key="1">
    <source>
        <dbReference type="Pfam" id="PF12804"/>
    </source>
</evidence>
<dbReference type="PANTHER" id="PTHR43777:SF1">
    <property type="entry name" value="MOLYBDENUM COFACTOR CYTIDYLYLTRANSFERASE"/>
    <property type="match status" value="1"/>
</dbReference>
<dbReference type="Proteomes" id="UP000287352">
    <property type="component" value="Unassembled WGS sequence"/>
</dbReference>
<feature type="domain" description="MobA-like NTP transferase" evidence="1">
    <location>
        <begin position="5"/>
        <end position="177"/>
    </location>
</feature>
<keyword evidence="2" id="KW-0808">Transferase</keyword>
<proteinExistence type="predicted"/>